<dbReference type="InterPro" id="IPR013749">
    <property type="entry name" value="PM/HMP-P_kinase-1"/>
</dbReference>
<evidence type="ECO:0000313" key="7">
    <source>
        <dbReference type="EMBL" id="QKX95527.1"/>
    </source>
</evidence>
<evidence type="ECO:0000313" key="8">
    <source>
        <dbReference type="Proteomes" id="UP000509122"/>
    </source>
</evidence>
<dbReference type="CDD" id="cd01173">
    <property type="entry name" value="pyridoxal_pyridoxamine_kinase"/>
    <property type="match status" value="1"/>
</dbReference>
<dbReference type="GO" id="GO:0009443">
    <property type="term" value="P:pyridoxal 5'-phosphate salvage"/>
    <property type="evidence" value="ECO:0007669"/>
    <property type="project" value="InterPro"/>
</dbReference>
<sequence length="307" mass="35040">MKQKKTNLIVSLKEFLKSKKCLNFWNTSILSIQSHVVYGYVGNKEAVYPLQNMNFDVWPINTVQFSNHTGYQKWQGQIFNKQNIVDLVEGLFALGVEKQCQAILTGYMGSLDICEAVLEIVARFKRTNPDILYLCDPVMGNNRCFVKPEITSFFKNNLQADIITPNQFEAEFLSGIKINNVSDAIKVAKHFHNLGVKIVIITGINFQDEKYFQVFASNATKKYLVQAHNKEKNIDIAGTGDLFASLFLGFYLKYERNIKNALAHAVFYLNKVVQNTLLSQQKELQCLSVLYKQVNLAKLPQVMEIND</sequence>
<dbReference type="GO" id="GO:0005524">
    <property type="term" value="F:ATP binding"/>
    <property type="evidence" value="ECO:0007669"/>
    <property type="project" value="UniProtKB-KW"/>
</dbReference>
<keyword evidence="4 7" id="KW-0418">Kinase</keyword>
<dbReference type="GO" id="GO:0008478">
    <property type="term" value="F:pyridoxal kinase activity"/>
    <property type="evidence" value="ECO:0007669"/>
    <property type="project" value="UniProtKB-EC"/>
</dbReference>
<dbReference type="Proteomes" id="UP000509122">
    <property type="component" value="Chromosome"/>
</dbReference>
<dbReference type="SUPFAM" id="SSF53613">
    <property type="entry name" value="Ribokinase-like"/>
    <property type="match status" value="1"/>
</dbReference>
<dbReference type="EMBL" id="CP055264">
    <property type="protein sequence ID" value="QKX95527.1"/>
    <property type="molecule type" value="Genomic_DNA"/>
</dbReference>
<dbReference type="AlphaFoldDB" id="A0A859IAA6"/>
<dbReference type="EC" id="2.7.1.35" evidence="1"/>
<accession>A0A859IAA6</accession>
<evidence type="ECO:0000256" key="3">
    <source>
        <dbReference type="ARBA" id="ARBA00022741"/>
    </source>
</evidence>
<feature type="domain" description="Pyridoxamine kinase/Phosphomethylpyrimidine kinase" evidence="6">
    <location>
        <begin position="98"/>
        <end position="277"/>
    </location>
</feature>
<gene>
    <name evidence="7" type="primary">pdxK</name>
    <name evidence="7" type="ORF">RP166_5490</name>
</gene>
<keyword evidence="3" id="KW-0547">Nucleotide-binding</keyword>
<organism evidence="7 8">
    <name type="scientific">Rapeseed phyllody phytoplasma</name>
    <dbReference type="NCBI Taxonomy" id="2490543"/>
    <lineage>
        <taxon>Bacteria</taxon>
        <taxon>Bacillati</taxon>
        <taxon>Mycoplasmatota</taxon>
        <taxon>Mollicutes</taxon>
        <taxon>Acholeplasmatales</taxon>
        <taxon>Acholeplasmataceae</taxon>
        <taxon>Candidatus Phytoplasma</taxon>
        <taxon>16SrI (Aster yellows group)</taxon>
    </lineage>
</organism>
<evidence type="ECO:0000256" key="1">
    <source>
        <dbReference type="ARBA" id="ARBA00012104"/>
    </source>
</evidence>
<evidence type="ECO:0000259" key="6">
    <source>
        <dbReference type="Pfam" id="PF08543"/>
    </source>
</evidence>
<reference evidence="7 8" key="1">
    <citation type="submission" date="2020-06" db="EMBL/GenBank/DDBJ databases">
        <title>Complete genome sequence of Candidatus Phytoplasma asteris RP166.</title>
        <authorList>
            <person name="Cho S.-T."/>
            <person name="Zwolinska A."/>
            <person name="Huang W."/>
            <person name="Wouters R."/>
            <person name="Hogenhout S.A."/>
            <person name="Kuo C.-H."/>
        </authorList>
    </citation>
    <scope>NUCLEOTIDE SEQUENCE [LARGE SCALE GENOMIC DNA]</scope>
    <source>
        <strain evidence="7">RP166</strain>
    </source>
</reference>
<dbReference type="PANTHER" id="PTHR10534">
    <property type="entry name" value="PYRIDOXAL KINASE"/>
    <property type="match status" value="1"/>
</dbReference>
<evidence type="ECO:0000256" key="2">
    <source>
        <dbReference type="ARBA" id="ARBA00022679"/>
    </source>
</evidence>
<dbReference type="PANTHER" id="PTHR10534:SF2">
    <property type="entry name" value="PYRIDOXAL KINASE"/>
    <property type="match status" value="1"/>
</dbReference>
<keyword evidence="5" id="KW-0067">ATP-binding</keyword>
<dbReference type="Pfam" id="PF08543">
    <property type="entry name" value="Phos_pyr_kin"/>
    <property type="match status" value="1"/>
</dbReference>
<evidence type="ECO:0000256" key="5">
    <source>
        <dbReference type="ARBA" id="ARBA00022840"/>
    </source>
</evidence>
<protein>
    <recommendedName>
        <fullName evidence="1">pyridoxal kinase</fullName>
        <ecNumber evidence="1">2.7.1.35</ecNumber>
    </recommendedName>
</protein>
<dbReference type="InterPro" id="IPR029056">
    <property type="entry name" value="Ribokinase-like"/>
</dbReference>
<dbReference type="Gene3D" id="3.40.1190.20">
    <property type="match status" value="1"/>
</dbReference>
<evidence type="ECO:0000256" key="4">
    <source>
        <dbReference type="ARBA" id="ARBA00022777"/>
    </source>
</evidence>
<dbReference type="KEGG" id="rphy:RP166_5490"/>
<dbReference type="InterPro" id="IPR004625">
    <property type="entry name" value="PyrdxlKinase"/>
</dbReference>
<dbReference type="GO" id="GO:0005829">
    <property type="term" value="C:cytosol"/>
    <property type="evidence" value="ECO:0007669"/>
    <property type="project" value="TreeGrafter"/>
</dbReference>
<dbReference type="NCBIfam" id="TIGR00687">
    <property type="entry name" value="pyridox_kin"/>
    <property type="match status" value="1"/>
</dbReference>
<name>A0A859IAA6_9MOLU</name>
<proteinExistence type="predicted"/>
<keyword evidence="2" id="KW-0808">Transferase</keyword>